<gene>
    <name evidence="1" type="ORF">UFOVP247_129</name>
</gene>
<dbReference type="InterPro" id="IPR023346">
    <property type="entry name" value="Lysozyme-like_dom_sf"/>
</dbReference>
<sequence length="204" mass="22357">MLSEEVIKKNYPTSKPDIVKALVSSLSTLAEKYGLNTPLRLAHFLAQTAHESGGFRVVEENLNYSADGLMKIFPKYFRDKDPNEYARKPEKIANVVYASRMGNGDTASGDGYRFRGRGLIQLTGKNNYSGFATDSGINVDEAVAYLATPSGAVESAAWFWNKNGLNTLADKDDVTAVTKRINGGTIGLDDRIKHTKEFKQILGA</sequence>
<dbReference type="PANTHER" id="PTHR34408:SF1">
    <property type="entry name" value="GLYCOSYL HYDROLASE FAMILY 19 DOMAIN-CONTAINING PROTEIN HI_1415"/>
    <property type="match status" value="1"/>
</dbReference>
<dbReference type="InterPro" id="IPR052354">
    <property type="entry name" value="Cell_Wall_Dynamics_Protein"/>
</dbReference>
<accession>A0A6J7WX79</accession>
<dbReference type="Gene3D" id="1.10.530.10">
    <property type="match status" value="1"/>
</dbReference>
<name>A0A6J7WX79_9CAUD</name>
<dbReference type="PANTHER" id="PTHR34408">
    <property type="entry name" value="FAMILY PROTEIN, PUTATIVE-RELATED"/>
    <property type="match status" value="1"/>
</dbReference>
<evidence type="ECO:0000313" key="1">
    <source>
        <dbReference type="EMBL" id="CAB5221292.1"/>
    </source>
</evidence>
<protein>
    <submittedName>
        <fullName evidence="1">COG3179 Predicted chitinase</fullName>
    </submittedName>
</protein>
<proteinExistence type="predicted"/>
<reference evidence="1" key="1">
    <citation type="submission" date="2020-05" db="EMBL/GenBank/DDBJ databases">
        <authorList>
            <person name="Chiriac C."/>
            <person name="Salcher M."/>
            <person name="Ghai R."/>
            <person name="Kavagutti S V."/>
        </authorList>
    </citation>
    <scope>NUCLEOTIDE SEQUENCE</scope>
</reference>
<organism evidence="1">
    <name type="scientific">uncultured Caudovirales phage</name>
    <dbReference type="NCBI Taxonomy" id="2100421"/>
    <lineage>
        <taxon>Viruses</taxon>
        <taxon>Duplodnaviria</taxon>
        <taxon>Heunggongvirae</taxon>
        <taxon>Uroviricota</taxon>
        <taxon>Caudoviricetes</taxon>
        <taxon>Peduoviridae</taxon>
        <taxon>Maltschvirus</taxon>
        <taxon>Maltschvirus maltsch</taxon>
    </lineage>
</organism>
<dbReference type="SUPFAM" id="SSF53955">
    <property type="entry name" value="Lysozyme-like"/>
    <property type="match status" value="1"/>
</dbReference>
<dbReference type="EMBL" id="LR798288">
    <property type="protein sequence ID" value="CAB5221292.1"/>
    <property type="molecule type" value="Genomic_DNA"/>
</dbReference>